<dbReference type="Proteomes" id="UP000824176">
    <property type="component" value="Unassembled WGS sequence"/>
</dbReference>
<accession>A0A9D2KC70</accession>
<gene>
    <name evidence="8" type="ORF">H9804_02140</name>
</gene>
<dbReference type="PANTHER" id="PTHR30432">
    <property type="entry name" value="TRANSCRIPTIONAL REGULATOR MODE"/>
    <property type="match status" value="1"/>
</dbReference>
<evidence type="ECO:0000313" key="8">
    <source>
        <dbReference type="EMBL" id="HIZ88718.1"/>
    </source>
</evidence>
<dbReference type="GO" id="GO:0015689">
    <property type="term" value="P:molybdate ion transport"/>
    <property type="evidence" value="ECO:0007669"/>
    <property type="project" value="UniProtKB-UniRule"/>
</dbReference>
<dbReference type="GO" id="GO:0003700">
    <property type="term" value="F:DNA-binding transcription factor activity"/>
    <property type="evidence" value="ECO:0007669"/>
    <property type="project" value="InterPro"/>
</dbReference>
<evidence type="ECO:0000313" key="9">
    <source>
        <dbReference type="Proteomes" id="UP000824176"/>
    </source>
</evidence>
<dbReference type="PIRSF" id="PIRSF005763">
    <property type="entry name" value="Txn_reg_ModE"/>
    <property type="match status" value="1"/>
</dbReference>
<dbReference type="Pfam" id="PF03459">
    <property type="entry name" value="TOBE"/>
    <property type="match status" value="2"/>
</dbReference>
<dbReference type="GO" id="GO:0030151">
    <property type="term" value="F:molybdenum ion binding"/>
    <property type="evidence" value="ECO:0007669"/>
    <property type="project" value="UniProtKB-UniRule"/>
</dbReference>
<comment type="caution">
    <text evidence="8">The sequence shown here is derived from an EMBL/GenBank/DDBJ whole genome shotgun (WGS) entry which is preliminary data.</text>
</comment>
<feature type="domain" description="Mop" evidence="7">
    <location>
        <begin position="194"/>
        <end position="260"/>
    </location>
</feature>
<dbReference type="Gene3D" id="2.40.50.100">
    <property type="match status" value="2"/>
</dbReference>
<sequence length="262" mass="28729">MKKNNRKIDGRFWLTNNGEYFAGRGRIELLKHIKETGSISQAAKVMGMSYKAAWDSVDAMNKITGEVLVSRISGGRHGGGSKITDAGLEFIERYDKYTETFEKILSIIEDNPDIENLIANFELKSSADNSFNGTVSNITEGAVYSMVEVECSSFKIMASISKSSIERMALAAGDKVSALINSNQLILSLDNTVKLSCKNKFTGLVNSVKKGAVNSEVFIKLDDNNKLCVMVTNDSIDFMDISYGMKVTALCKASSVILIKRV</sequence>
<dbReference type="InterPro" id="IPR036390">
    <property type="entry name" value="WH_DNA-bd_sf"/>
</dbReference>
<dbReference type="SUPFAM" id="SSF46785">
    <property type="entry name" value="Winged helix' DNA-binding domain"/>
    <property type="match status" value="1"/>
</dbReference>
<dbReference type="InterPro" id="IPR003725">
    <property type="entry name" value="ModE-bd_N"/>
</dbReference>
<reference evidence="8" key="1">
    <citation type="journal article" date="2021" name="PeerJ">
        <title>Extensive microbial diversity within the chicken gut microbiome revealed by metagenomics and culture.</title>
        <authorList>
            <person name="Gilroy R."/>
            <person name="Ravi A."/>
            <person name="Getino M."/>
            <person name="Pursley I."/>
            <person name="Horton D.L."/>
            <person name="Alikhan N.F."/>
            <person name="Baker D."/>
            <person name="Gharbi K."/>
            <person name="Hall N."/>
            <person name="Watson M."/>
            <person name="Adriaenssens E.M."/>
            <person name="Foster-Nyarko E."/>
            <person name="Jarju S."/>
            <person name="Secka A."/>
            <person name="Antonio M."/>
            <person name="Oren A."/>
            <person name="Chaudhuri R.R."/>
            <person name="La Ragione R."/>
            <person name="Hildebrand F."/>
            <person name="Pallen M.J."/>
        </authorList>
    </citation>
    <scope>NUCLEOTIDE SEQUENCE</scope>
    <source>
        <strain evidence="8">ChiW4-1371</strain>
    </source>
</reference>
<dbReference type="PANTHER" id="PTHR30432:SF1">
    <property type="entry name" value="DNA-BINDING TRANSCRIPTIONAL DUAL REGULATOR MODE"/>
    <property type="match status" value="1"/>
</dbReference>
<dbReference type="InterPro" id="IPR000847">
    <property type="entry name" value="LysR_HTH_N"/>
</dbReference>
<dbReference type="Gene3D" id="1.10.10.10">
    <property type="entry name" value="Winged helix-like DNA-binding domain superfamily/Winged helix DNA-binding domain"/>
    <property type="match status" value="1"/>
</dbReference>
<feature type="domain" description="Mop" evidence="7">
    <location>
        <begin position="124"/>
        <end position="189"/>
    </location>
</feature>
<dbReference type="InterPro" id="IPR005116">
    <property type="entry name" value="Transp-assoc_OB_typ1"/>
</dbReference>
<dbReference type="InterPro" id="IPR004606">
    <property type="entry name" value="Mop_domain"/>
</dbReference>
<feature type="region of interest" description="Required for dimer formation and molybdate binding" evidence="6">
    <location>
        <begin position="125"/>
        <end position="133"/>
    </location>
</feature>
<evidence type="ECO:0000256" key="3">
    <source>
        <dbReference type="ARBA" id="ARBA00022505"/>
    </source>
</evidence>
<keyword evidence="3 5" id="KW-0500">Molybdenum</keyword>
<dbReference type="SUPFAM" id="SSF50331">
    <property type="entry name" value="MOP-like"/>
    <property type="match status" value="2"/>
</dbReference>
<dbReference type="InterPro" id="IPR051815">
    <property type="entry name" value="Molybdate_resp_trans_reg"/>
</dbReference>
<dbReference type="NCBIfam" id="TIGR00637">
    <property type="entry name" value="ModE_repress"/>
    <property type="match status" value="1"/>
</dbReference>
<dbReference type="EMBL" id="DXAQ01000032">
    <property type="protein sequence ID" value="HIZ88718.1"/>
    <property type="molecule type" value="Genomic_DNA"/>
</dbReference>
<reference evidence="8" key="2">
    <citation type="submission" date="2021-04" db="EMBL/GenBank/DDBJ databases">
        <authorList>
            <person name="Gilroy R."/>
        </authorList>
    </citation>
    <scope>NUCLEOTIDE SEQUENCE</scope>
    <source>
        <strain evidence="8">ChiW4-1371</strain>
    </source>
</reference>
<keyword evidence="2 5" id="KW-0813">Transport</keyword>
<name>A0A9D2KC70_9BACT</name>
<dbReference type="AlphaFoldDB" id="A0A9D2KC70"/>
<organism evidence="8 9">
    <name type="scientific">Candidatus Mucispirillum faecigallinarum</name>
    <dbReference type="NCBI Taxonomy" id="2838699"/>
    <lineage>
        <taxon>Bacteria</taxon>
        <taxon>Pseudomonadati</taxon>
        <taxon>Deferribacterota</taxon>
        <taxon>Deferribacteres</taxon>
        <taxon>Deferribacterales</taxon>
        <taxon>Mucispirillaceae</taxon>
        <taxon>Mucispirillum</taxon>
    </lineage>
</organism>
<dbReference type="InterPro" id="IPR016462">
    <property type="entry name" value="ModE"/>
</dbReference>
<protein>
    <submittedName>
        <fullName evidence="8">TOBE domain-containing protein</fullName>
    </submittedName>
</protein>
<evidence type="ECO:0000256" key="1">
    <source>
        <dbReference type="ARBA" id="ARBA00008110"/>
    </source>
</evidence>
<proteinExistence type="inferred from homology"/>
<keyword evidence="4" id="KW-0677">Repeat</keyword>
<evidence type="ECO:0000256" key="4">
    <source>
        <dbReference type="ARBA" id="ARBA00022737"/>
    </source>
</evidence>
<dbReference type="InterPro" id="IPR036388">
    <property type="entry name" value="WH-like_DNA-bd_sf"/>
</dbReference>
<evidence type="ECO:0000256" key="6">
    <source>
        <dbReference type="PIRSR" id="PIRSR005763-1"/>
    </source>
</evidence>
<dbReference type="Pfam" id="PF00126">
    <property type="entry name" value="HTH_1"/>
    <property type="match status" value="1"/>
</dbReference>
<evidence type="ECO:0000256" key="5">
    <source>
        <dbReference type="PIRNR" id="PIRNR005763"/>
    </source>
</evidence>
<dbReference type="InterPro" id="IPR008995">
    <property type="entry name" value="Mo/tungstate-bd_C_term_dom"/>
</dbReference>
<dbReference type="PROSITE" id="PS51866">
    <property type="entry name" value="MOP"/>
    <property type="match status" value="2"/>
</dbReference>
<evidence type="ECO:0000256" key="2">
    <source>
        <dbReference type="ARBA" id="ARBA00022448"/>
    </source>
</evidence>
<comment type="similarity">
    <text evidence="1 5">Belongs to the ModE family.</text>
</comment>
<evidence type="ECO:0000259" key="7">
    <source>
        <dbReference type="PROSITE" id="PS51866"/>
    </source>
</evidence>